<feature type="chain" id="PRO_5021702785" description="Lipoprotein" evidence="1">
    <location>
        <begin position="21"/>
        <end position="264"/>
    </location>
</feature>
<evidence type="ECO:0008006" key="4">
    <source>
        <dbReference type="Google" id="ProtNLM"/>
    </source>
</evidence>
<sequence length="264" mass="27820">MNLTRSITLAGLALSLIACSGTPPLSYAVLRTGNIPEPTFERLETVTNQRNTQLHRAETSPARTGGTFLEPRYVYIITPPFTPQTTDLRIAPFTAYAGNSKTTEVAGNLQATLVSRLKSQGLFHSVELFNPNTQTAPETVVMTGAVNQADSNDVALSGNAHTQTEIVLYQNNAVKGAIVLNLSQLSGYTMVPSAAVMIGMALASVTQGSRAAWTADKVAHIMKKVQKGELEGIDTSSGEATALKFTAPAPVVQPVPAIPASSAP</sequence>
<dbReference type="Proteomes" id="UP000321746">
    <property type="component" value="Unassembled WGS sequence"/>
</dbReference>
<dbReference type="PROSITE" id="PS51257">
    <property type="entry name" value="PROKAR_LIPOPROTEIN"/>
    <property type="match status" value="1"/>
</dbReference>
<evidence type="ECO:0000313" key="3">
    <source>
        <dbReference type="Proteomes" id="UP000321746"/>
    </source>
</evidence>
<proteinExistence type="predicted"/>
<keyword evidence="3" id="KW-1185">Reference proteome</keyword>
<accession>A0A511XMR0</accession>
<dbReference type="AlphaFoldDB" id="A0A511XMR0"/>
<evidence type="ECO:0000313" key="2">
    <source>
        <dbReference type="EMBL" id="GEN64229.1"/>
    </source>
</evidence>
<keyword evidence="1" id="KW-0732">Signal</keyword>
<reference evidence="2 3" key="1">
    <citation type="submission" date="2019-07" db="EMBL/GenBank/DDBJ databases">
        <title>Whole genome shotgun sequence of Acetobacter oeni NBRC 105207.</title>
        <authorList>
            <person name="Hosoyama A."/>
            <person name="Uohara A."/>
            <person name="Ohji S."/>
            <person name="Ichikawa N."/>
        </authorList>
    </citation>
    <scope>NUCLEOTIDE SEQUENCE [LARGE SCALE GENOMIC DNA]</scope>
    <source>
        <strain evidence="2 3">NBRC 105207</strain>
    </source>
</reference>
<gene>
    <name evidence="2" type="ORF">AOE01nite_24530</name>
</gene>
<name>A0A511XMR0_9PROT</name>
<dbReference type="EMBL" id="BJYG01000036">
    <property type="protein sequence ID" value="GEN64229.1"/>
    <property type="molecule type" value="Genomic_DNA"/>
</dbReference>
<feature type="signal peptide" evidence="1">
    <location>
        <begin position="1"/>
        <end position="20"/>
    </location>
</feature>
<evidence type="ECO:0000256" key="1">
    <source>
        <dbReference type="SAM" id="SignalP"/>
    </source>
</evidence>
<organism evidence="2 3">
    <name type="scientific">Acetobacter oeni</name>
    <dbReference type="NCBI Taxonomy" id="304077"/>
    <lineage>
        <taxon>Bacteria</taxon>
        <taxon>Pseudomonadati</taxon>
        <taxon>Pseudomonadota</taxon>
        <taxon>Alphaproteobacteria</taxon>
        <taxon>Acetobacterales</taxon>
        <taxon>Acetobacteraceae</taxon>
        <taxon>Acetobacter</taxon>
    </lineage>
</organism>
<comment type="caution">
    <text evidence="2">The sequence shown here is derived from an EMBL/GenBank/DDBJ whole genome shotgun (WGS) entry which is preliminary data.</text>
</comment>
<dbReference type="RefSeq" id="WP_146890292.1">
    <property type="nucleotide sequence ID" value="NZ_BJYG01000036.1"/>
</dbReference>
<protein>
    <recommendedName>
        <fullName evidence="4">Lipoprotein</fullName>
    </recommendedName>
</protein>